<dbReference type="AlphaFoldDB" id="K7Z6X5"/>
<dbReference type="Proteomes" id="UP000010074">
    <property type="component" value="Chromosome"/>
</dbReference>
<dbReference type="HOGENOM" id="CLU_172352_0_0_7"/>
<organism evidence="1 2">
    <name type="scientific">Bdellovibrio bacteriovorus str. Tiberius</name>
    <dbReference type="NCBI Taxonomy" id="1069642"/>
    <lineage>
        <taxon>Bacteria</taxon>
        <taxon>Pseudomonadati</taxon>
        <taxon>Bdellovibrionota</taxon>
        <taxon>Bdellovibrionia</taxon>
        <taxon>Bdellovibrionales</taxon>
        <taxon>Pseudobdellovibrionaceae</taxon>
        <taxon>Bdellovibrio</taxon>
    </lineage>
</organism>
<protein>
    <submittedName>
        <fullName evidence="1">Uncharacterized protein</fullName>
    </submittedName>
</protein>
<proteinExistence type="predicted"/>
<evidence type="ECO:0000313" key="2">
    <source>
        <dbReference type="Proteomes" id="UP000010074"/>
    </source>
</evidence>
<dbReference type="PATRIC" id="fig|1069642.3.peg.240"/>
<dbReference type="EMBL" id="CP002930">
    <property type="protein sequence ID" value="AFX99953.1"/>
    <property type="molecule type" value="Genomic_DNA"/>
</dbReference>
<reference evidence="1 2" key="1">
    <citation type="journal article" date="2012" name="BMC Genomics">
        <title>Genome analysis of a simultaneously predatory and prey-independent, novel Bdellovibrio bacteriovorus from the River Tiber, supports in silico predictions of both ancient and recent lateral gene transfer from diverse bacteria.</title>
        <authorList>
            <person name="Hobley L."/>
            <person name="Lerner T.R."/>
            <person name="Williams L.E."/>
            <person name="Lambert C."/>
            <person name="Till R."/>
            <person name="Milner D.S."/>
            <person name="Basford S.M."/>
            <person name="Capeness M.J."/>
            <person name="Fenton A.K."/>
            <person name="Atterbury R.J."/>
            <person name="Harris M.A."/>
            <person name="Sockett R.E."/>
        </authorList>
    </citation>
    <scope>NUCLEOTIDE SEQUENCE [LARGE SCALE GENOMIC DNA]</scope>
    <source>
        <strain evidence="1 2">Tiberius</strain>
    </source>
</reference>
<evidence type="ECO:0000313" key="1">
    <source>
        <dbReference type="EMBL" id="AFX99953.1"/>
    </source>
</evidence>
<dbReference type="STRING" id="1069642.Bdt_0245"/>
<gene>
    <name evidence="1" type="ORF">Bdt_0245</name>
</gene>
<sequence length="84" mass="9262">MVLFSATALAGWIPPKENVAYWCYQGCIDDAYTNHYECVAECYGGRKPKKTNNNQYIQSLIPAETQAAACCSWGENIQGCMPGC</sequence>
<name>K7Z6X5_BDEBC</name>
<accession>K7Z6X5</accession>
<dbReference type="KEGG" id="bbat:Bdt_0245"/>